<name>A0AAD5NG13_ACENE</name>
<keyword evidence="2" id="KW-1185">Reference proteome</keyword>
<organism evidence="1 2">
    <name type="scientific">Acer negundo</name>
    <name type="common">Box elder</name>
    <dbReference type="NCBI Taxonomy" id="4023"/>
    <lineage>
        <taxon>Eukaryota</taxon>
        <taxon>Viridiplantae</taxon>
        <taxon>Streptophyta</taxon>
        <taxon>Embryophyta</taxon>
        <taxon>Tracheophyta</taxon>
        <taxon>Spermatophyta</taxon>
        <taxon>Magnoliopsida</taxon>
        <taxon>eudicotyledons</taxon>
        <taxon>Gunneridae</taxon>
        <taxon>Pentapetalae</taxon>
        <taxon>rosids</taxon>
        <taxon>malvids</taxon>
        <taxon>Sapindales</taxon>
        <taxon>Sapindaceae</taxon>
        <taxon>Hippocastanoideae</taxon>
        <taxon>Acereae</taxon>
        <taxon>Acer</taxon>
    </lineage>
</organism>
<sequence length="76" mass="8087">MASSVASKSFLGASRADGSLGSLLPSDLRKLSSPTVQILIRSRTPKKLQIKAAGSTFGITFVLLHSENLMEEELVV</sequence>
<comment type="caution">
    <text evidence="1">The sequence shown here is derived from an EMBL/GenBank/DDBJ whole genome shotgun (WGS) entry which is preliminary data.</text>
</comment>
<dbReference type="AlphaFoldDB" id="A0AAD5NG13"/>
<gene>
    <name evidence="1" type="ORF">LWI28_002060</name>
</gene>
<reference evidence="1" key="1">
    <citation type="journal article" date="2022" name="Plant J.">
        <title>Strategies of tolerance reflected in two North American maple genomes.</title>
        <authorList>
            <person name="McEvoy S.L."/>
            <person name="Sezen U.U."/>
            <person name="Trouern-Trend A."/>
            <person name="McMahon S.M."/>
            <person name="Schaberg P.G."/>
            <person name="Yang J."/>
            <person name="Wegrzyn J.L."/>
            <person name="Swenson N.G."/>
        </authorList>
    </citation>
    <scope>NUCLEOTIDE SEQUENCE</scope>
    <source>
        <strain evidence="1">91603</strain>
    </source>
</reference>
<evidence type="ECO:0000313" key="1">
    <source>
        <dbReference type="EMBL" id="KAI9156196.1"/>
    </source>
</evidence>
<protein>
    <submittedName>
        <fullName evidence="1">Uncharacterized protein</fullName>
    </submittedName>
</protein>
<dbReference type="EMBL" id="JAJSOW010000107">
    <property type="protein sequence ID" value="KAI9156196.1"/>
    <property type="molecule type" value="Genomic_DNA"/>
</dbReference>
<dbReference type="Proteomes" id="UP001064489">
    <property type="component" value="Chromosome 12"/>
</dbReference>
<evidence type="ECO:0000313" key="2">
    <source>
        <dbReference type="Proteomes" id="UP001064489"/>
    </source>
</evidence>
<accession>A0AAD5NG13</accession>
<reference evidence="1" key="2">
    <citation type="submission" date="2023-02" db="EMBL/GenBank/DDBJ databases">
        <authorList>
            <person name="Swenson N.G."/>
            <person name="Wegrzyn J.L."/>
            <person name="Mcevoy S.L."/>
        </authorList>
    </citation>
    <scope>NUCLEOTIDE SEQUENCE</scope>
    <source>
        <strain evidence="1">91603</strain>
        <tissue evidence="1">Leaf</tissue>
    </source>
</reference>
<proteinExistence type="predicted"/>